<name>A0A2C9ZIP5_9ACTN</name>
<comment type="caution">
    <text evidence="7">The sequence shown here is derived from an EMBL/GenBank/DDBJ whole genome shotgun (WGS) entry which is preliminary data.</text>
</comment>
<dbReference type="AlphaFoldDB" id="A0A2C9ZIP5"/>
<accession>A0A2C9ZIP5</accession>
<dbReference type="STRING" id="417102.CA982_16050"/>
<evidence type="ECO:0000313" key="8">
    <source>
        <dbReference type="Proteomes" id="UP000194632"/>
    </source>
</evidence>
<proteinExistence type="inferred from homology"/>
<dbReference type="Pfam" id="PF01497">
    <property type="entry name" value="Peripla_BP_2"/>
    <property type="match status" value="1"/>
</dbReference>
<dbReference type="PANTHER" id="PTHR30532:SF24">
    <property type="entry name" value="FERRIC ENTEROBACTIN-BINDING PERIPLASMIC PROTEIN FEPB"/>
    <property type="match status" value="1"/>
</dbReference>
<dbReference type="RefSeq" id="WP_086536275.1">
    <property type="nucleotide sequence ID" value="NZ_NGFO01000018.1"/>
</dbReference>
<evidence type="ECO:0000256" key="4">
    <source>
        <dbReference type="ARBA" id="ARBA00022729"/>
    </source>
</evidence>
<dbReference type="PROSITE" id="PS51257">
    <property type="entry name" value="PROKAR_LIPOPROTEIN"/>
    <property type="match status" value="1"/>
</dbReference>
<dbReference type="GO" id="GO:0030288">
    <property type="term" value="C:outer membrane-bounded periplasmic space"/>
    <property type="evidence" value="ECO:0007669"/>
    <property type="project" value="TreeGrafter"/>
</dbReference>
<dbReference type="Proteomes" id="UP000194632">
    <property type="component" value="Unassembled WGS sequence"/>
</dbReference>
<dbReference type="GO" id="GO:1901678">
    <property type="term" value="P:iron coordination entity transport"/>
    <property type="evidence" value="ECO:0007669"/>
    <property type="project" value="UniProtKB-ARBA"/>
</dbReference>
<dbReference type="Gene3D" id="3.40.50.1980">
    <property type="entry name" value="Nitrogenase molybdenum iron protein domain"/>
    <property type="match status" value="2"/>
</dbReference>
<reference evidence="7 8" key="1">
    <citation type="submission" date="2017-05" db="EMBL/GenBank/DDBJ databases">
        <title>Biotechnological potential of actinobacteria isolated from South African environments.</title>
        <authorList>
            <person name="Le Roes-Hill M."/>
            <person name="Prins A."/>
            <person name="Durrell K.A."/>
        </authorList>
    </citation>
    <scope>NUCLEOTIDE SEQUENCE [LARGE SCALE GENOMIC DNA]</scope>
    <source>
        <strain evidence="7">BS2</strain>
    </source>
</reference>
<dbReference type="OrthoDB" id="1846031at2"/>
<keyword evidence="3" id="KW-0813">Transport</keyword>
<protein>
    <submittedName>
        <fullName evidence="7">ABC transporter substrate-binding protein</fullName>
    </submittedName>
</protein>
<sequence length="324" mass="34636">MTSRHRLGALVASALLFAGLLAGCSSSDDDSAGGTVQLNLPDGRQVTIPNTPERIVTLGDQWTDVVLSFGETPVGYYDYSKSATGEMQPWYGEKLADATFIDPTKGDDATTIAKLNPDLIFAPGFASDSPEFQQISKLAPTVNAISDQEIDPWQDMVTVMGTVLHDPEKAKSIIDDTNAKIAAVSEEYPGLKGKTYAFAFMYGNDQLSVLGDENDGAGKLFTSLGMKMAPKLVAEYQRTGQPRFGLSTENIPMLDADVLVVATATPEQAETLRSLPGYKNLKAVKDDAVTFMTQSQITGLNAPTPNSIPYVLDLLKPSLAAASN</sequence>
<dbReference type="SUPFAM" id="SSF53807">
    <property type="entry name" value="Helical backbone' metal receptor"/>
    <property type="match status" value="1"/>
</dbReference>
<dbReference type="InterPro" id="IPR002491">
    <property type="entry name" value="ABC_transptr_periplasmic_BD"/>
</dbReference>
<feature type="domain" description="Fe/B12 periplasmic-binding" evidence="6">
    <location>
        <begin position="54"/>
        <end position="323"/>
    </location>
</feature>
<evidence type="ECO:0000256" key="5">
    <source>
        <dbReference type="SAM" id="SignalP"/>
    </source>
</evidence>
<evidence type="ECO:0000313" key="7">
    <source>
        <dbReference type="EMBL" id="OUC77724.1"/>
    </source>
</evidence>
<keyword evidence="8" id="KW-1185">Reference proteome</keyword>
<dbReference type="PROSITE" id="PS50983">
    <property type="entry name" value="FE_B12_PBP"/>
    <property type="match status" value="1"/>
</dbReference>
<keyword evidence="4 5" id="KW-0732">Signal</keyword>
<dbReference type="EMBL" id="NGFO01000018">
    <property type="protein sequence ID" value="OUC77724.1"/>
    <property type="molecule type" value="Genomic_DNA"/>
</dbReference>
<comment type="subcellular location">
    <subcellularLocation>
        <location evidence="1">Cell envelope</location>
    </subcellularLocation>
</comment>
<gene>
    <name evidence="7" type="ORF">CA982_16050</name>
</gene>
<dbReference type="PANTHER" id="PTHR30532">
    <property type="entry name" value="IRON III DICITRATE-BINDING PERIPLASMIC PROTEIN"/>
    <property type="match status" value="1"/>
</dbReference>
<feature type="signal peptide" evidence="5">
    <location>
        <begin position="1"/>
        <end position="22"/>
    </location>
</feature>
<comment type="similarity">
    <text evidence="2">Belongs to the bacterial solute-binding protein 8 family.</text>
</comment>
<organism evidence="7 8">
    <name type="scientific">Gordonia lacunae</name>
    <dbReference type="NCBI Taxonomy" id="417102"/>
    <lineage>
        <taxon>Bacteria</taxon>
        <taxon>Bacillati</taxon>
        <taxon>Actinomycetota</taxon>
        <taxon>Actinomycetes</taxon>
        <taxon>Mycobacteriales</taxon>
        <taxon>Gordoniaceae</taxon>
        <taxon>Gordonia</taxon>
    </lineage>
</organism>
<evidence type="ECO:0000259" key="6">
    <source>
        <dbReference type="PROSITE" id="PS50983"/>
    </source>
</evidence>
<evidence type="ECO:0000256" key="2">
    <source>
        <dbReference type="ARBA" id="ARBA00008814"/>
    </source>
</evidence>
<evidence type="ECO:0000256" key="1">
    <source>
        <dbReference type="ARBA" id="ARBA00004196"/>
    </source>
</evidence>
<feature type="chain" id="PRO_5038677222" evidence="5">
    <location>
        <begin position="23"/>
        <end position="324"/>
    </location>
</feature>
<dbReference type="InterPro" id="IPR051313">
    <property type="entry name" value="Bact_iron-sidero_bind"/>
</dbReference>
<evidence type="ECO:0000256" key="3">
    <source>
        <dbReference type="ARBA" id="ARBA00022448"/>
    </source>
</evidence>